<evidence type="ECO:0000259" key="12">
    <source>
        <dbReference type="PROSITE" id="PS51192"/>
    </source>
</evidence>
<evidence type="ECO:0000256" key="7">
    <source>
        <dbReference type="ARBA" id="ARBA00022759"/>
    </source>
</evidence>
<evidence type="ECO:0000256" key="10">
    <source>
        <dbReference type="ARBA" id="ARBA00023125"/>
    </source>
</evidence>
<keyword evidence="7" id="KW-0255">Endonuclease</keyword>
<dbReference type="GO" id="GO:0003677">
    <property type="term" value="F:DNA binding"/>
    <property type="evidence" value="ECO:0007669"/>
    <property type="project" value="UniProtKB-KW"/>
</dbReference>
<evidence type="ECO:0000256" key="1">
    <source>
        <dbReference type="ARBA" id="ARBA00000851"/>
    </source>
</evidence>
<evidence type="ECO:0000256" key="11">
    <source>
        <dbReference type="SAM" id="Coils"/>
    </source>
</evidence>
<dbReference type="GO" id="GO:0120545">
    <property type="term" value="F:nucleic acid conformation isomerase activity"/>
    <property type="evidence" value="ECO:0007669"/>
    <property type="project" value="UniProtKB-ARBA"/>
</dbReference>
<evidence type="ECO:0000256" key="3">
    <source>
        <dbReference type="ARBA" id="ARBA00012654"/>
    </source>
</evidence>
<gene>
    <name evidence="13" type="ORF">AMET1_1549</name>
</gene>
<comment type="caution">
    <text evidence="13">The sequence shown here is derived from an EMBL/GenBank/DDBJ whole genome shotgun (WGS) entry which is preliminary data.</text>
</comment>
<dbReference type="RefSeq" id="WP_086637911.1">
    <property type="nucleotide sequence ID" value="NZ_MRZU01000007.1"/>
</dbReference>
<keyword evidence="11" id="KW-0175">Coiled coil</keyword>
<dbReference type="InterPro" id="IPR004473">
    <property type="entry name" value="Restrct_endonuc_typeI_HsdR"/>
</dbReference>
<evidence type="ECO:0000256" key="8">
    <source>
        <dbReference type="ARBA" id="ARBA00022801"/>
    </source>
</evidence>
<comment type="catalytic activity">
    <reaction evidence="1">
        <text>Endonucleolytic cleavage of DNA to give random double-stranded fragments with terminal 5'-phosphates, ATP is simultaneously hydrolyzed.</text>
        <dbReference type="EC" id="3.1.21.3"/>
    </reaction>
</comment>
<dbReference type="EMBL" id="MRZU01000007">
    <property type="protein sequence ID" value="OUJ18041.1"/>
    <property type="molecule type" value="Genomic_DNA"/>
</dbReference>
<dbReference type="PANTHER" id="PTHR30195:SF15">
    <property type="entry name" value="TYPE I RESTRICTION ENZYME HINDI ENDONUCLEASE SUBUNIT"/>
    <property type="match status" value="1"/>
</dbReference>
<keyword evidence="8" id="KW-0378">Hydrolase</keyword>
<dbReference type="PROSITE" id="PS51192">
    <property type="entry name" value="HELICASE_ATP_BIND_1"/>
    <property type="match status" value="1"/>
</dbReference>
<dbReference type="Gene3D" id="3.90.1570.50">
    <property type="match status" value="1"/>
</dbReference>
<dbReference type="Gene3D" id="3.40.50.300">
    <property type="entry name" value="P-loop containing nucleotide triphosphate hydrolases"/>
    <property type="match status" value="2"/>
</dbReference>
<dbReference type="OrthoDB" id="11429at2157"/>
<keyword evidence="6" id="KW-0680">Restriction system</keyword>
<feature type="coiled-coil region" evidence="11">
    <location>
        <begin position="815"/>
        <end position="899"/>
    </location>
</feature>
<dbReference type="SMART" id="SM00487">
    <property type="entry name" value="DEXDc"/>
    <property type="match status" value="1"/>
</dbReference>
<organism evidence="13 14">
    <name type="scientific">Methanonatronarchaeum thermophilum</name>
    <dbReference type="NCBI Taxonomy" id="1927129"/>
    <lineage>
        <taxon>Archaea</taxon>
        <taxon>Methanobacteriati</taxon>
        <taxon>Methanobacteriota</taxon>
        <taxon>Methanonatronarchaeia</taxon>
        <taxon>Methanonatronarchaeales</taxon>
        <taxon>Methanonatronarchaeaceae</taxon>
        <taxon>Methanonatronarchaeum</taxon>
    </lineage>
</organism>
<keyword evidence="10" id="KW-0238">DNA-binding</keyword>
<sequence length="989" mass="115387">MSSGNEYNYVEGPALDVFESLGYEVFDANLVDEFPDNRKKLSDVVLRNRLRGAIERINPWISENNLNKAVKEIVNVDGVTSMRINKKVHGKLVKHNVSLKQDRGRGKKHQTVKYVDFEDPEKNEFLVLSQFEVAGLNETIKPDIVVFLNGIPVGVIECKSPTITDPKKKAIDQLLRYQNNRNGIKEGAEKLFYYNQLSVASWGDKSIYGTYQTPKSEYTEWKVHEDKTKEKIKNELGKENLKSQDILLYSLFEKKRFLDFLRNFTVFRDKGQDLVKMVARYQQYRAVKKALNRIKKRNKSDKQGGVVWHTQGSGKSLSMLFLSLKLRRIKDDPTILLVTDRQALDRQIKSTFEQCGFPNPKRAKSIEDLRRKLKNNTGQTITTLVHKFQEKDEEERFPVLSGDKDIYVMVDEAHRTQYKLLANNMREALPNAFYIGFTGTPIEKNKRNTRRTFGNYIDTYTIDQSIEDGVTLEIFYQGRLADLHLDGVDLDKVFNRVFQDKTEEEKKEIRKRYAQQQDLSEAPRRIDNIVLDILDHFEQKISDPFKGMIVTTSRRAAVTYKEKMDKYNGPESAVVISGDHNDSQKLKKYTPTDEGKERIKDRFKDSSSDLKFLIVCDMLLTGFDAPIAQVMYLDKPLKEHNLLQAIARVNRPFEDKNYGLIIDYYGVSDNLKEALYKFSEEDIKRCMTGLEDEEVVSRLEAAHRKSKSFFKGKKIDNSEGCVEELEDEQRRIEFNKAYKNFSKMMDILLPSKKATPYLKDLEKLGEIYTRAKNRYRDDSMNLEGAGEKVRGIIKEHITTKGIETINEEPVSITDGEEFENKIEELKNNKSKLKEMEHALRYETNVRFDEDPVFYKSLQKKIERLIEIYKKRRLEEKKVIKEFKSMIKAIRTREQEAKKKGLSDSTELAIYNTLDESLSIDQKELKEISKEITKKIEEEKTVDWKKKVSVQKDMRKGLKLYLYQKPEVNLNKDEMNHLINKIIKLARTHY</sequence>
<dbReference type="Proteomes" id="UP000195137">
    <property type="component" value="Unassembled WGS sequence"/>
</dbReference>
<proteinExistence type="inferred from homology"/>
<dbReference type="InterPro" id="IPR027417">
    <property type="entry name" value="P-loop_NTPase"/>
</dbReference>
<dbReference type="Pfam" id="PF04313">
    <property type="entry name" value="HSDR_N"/>
    <property type="match status" value="1"/>
</dbReference>
<dbReference type="InterPro" id="IPR040980">
    <property type="entry name" value="SWI2_SNF2"/>
</dbReference>
<keyword evidence="4" id="KW-0540">Nuclease</keyword>
<evidence type="ECO:0000313" key="13">
    <source>
        <dbReference type="EMBL" id="OUJ18041.1"/>
    </source>
</evidence>
<dbReference type="Pfam" id="PF22679">
    <property type="entry name" value="T1R_D3-like"/>
    <property type="match status" value="1"/>
</dbReference>
<dbReference type="GO" id="GO:0005524">
    <property type="term" value="F:ATP binding"/>
    <property type="evidence" value="ECO:0007669"/>
    <property type="project" value="UniProtKB-KW"/>
</dbReference>
<keyword evidence="14" id="KW-1185">Reference proteome</keyword>
<evidence type="ECO:0000256" key="2">
    <source>
        <dbReference type="ARBA" id="ARBA00008598"/>
    </source>
</evidence>
<dbReference type="InterPro" id="IPR007409">
    <property type="entry name" value="Restrct_endonuc_type1_HsdR_N"/>
</dbReference>
<dbReference type="InterPro" id="IPR021810">
    <property type="entry name" value="T1RH-like_C"/>
</dbReference>
<evidence type="ECO:0000256" key="4">
    <source>
        <dbReference type="ARBA" id="ARBA00022722"/>
    </source>
</evidence>
<reference evidence="13 14" key="1">
    <citation type="submission" date="2016-12" db="EMBL/GenBank/DDBJ databases">
        <title>Discovery of methanogenic haloarchaea.</title>
        <authorList>
            <person name="Sorokin D.Y."/>
            <person name="Makarova K.S."/>
            <person name="Abbas B."/>
            <person name="Ferrer M."/>
            <person name="Golyshin P.N."/>
        </authorList>
    </citation>
    <scope>NUCLEOTIDE SEQUENCE [LARGE SCALE GENOMIC DNA]</scope>
    <source>
        <strain evidence="13">AMET1</strain>
    </source>
</reference>
<dbReference type="GO" id="GO:0009307">
    <property type="term" value="P:DNA restriction-modification system"/>
    <property type="evidence" value="ECO:0007669"/>
    <property type="project" value="UniProtKB-KW"/>
</dbReference>
<dbReference type="InterPro" id="IPR051268">
    <property type="entry name" value="Type-I_R_enzyme_R_subunit"/>
</dbReference>
<accession>A0A1Y3G9B0</accession>
<dbReference type="InterPro" id="IPR014001">
    <property type="entry name" value="Helicase_ATP-bd"/>
</dbReference>
<evidence type="ECO:0000256" key="9">
    <source>
        <dbReference type="ARBA" id="ARBA00022840"/>
    </source>
</evidence>
<dbReference type="CDD" id="cd18800">
    <property type="entry name" value="SF2_C_EcoR124I-like"/>
    <property type="match status" value="1"/>
</dbReference>
<evidence type="ECO:0000313" key="14">
    <source>
        <dbReference type="Proteomes" id="UP000195137"/>
    </source>
</evidence>
<dbReference type="Pfam" id="PF18766">
    <property type="entry name" value="SWI2_SNF2"/>
    <property type="match status" value="1"/>
</dbReference>
<keyword evidence="5" id="KW-0547">Nucleotide-binding</keyword>
<dbReference type="Pfam" id="PF11867">
    <property type="entry name" value="T1RH-like_C"/>
    <property type="match status" value="1"/>
</dbReference>
<feature type="domain" description="Helicase ATP-binding" evidence="12">
    <location>
        <begin position="296"/>
        <end position="459"/>
    </location>
</feature>
<protein>
    <recommendedName>
        <fullName evidence="3">type I site-specific deoxyribonuclease</fullName>
        <ecNumber evidence="3">3.1.21.3</ecNumber>
    </recommendedName>
</protein>
<dbReference type="CDD" id="cd18030">
    <property type="entry name" value="DEXHc_RE_I_HsdR"/>
    <property type="match status" value="1"/>
</dbReference>
<name>A0A1Y3G9B0_9EURY</name>
<keyword evidence="9" id="KW-0067">ATP-binding</keyword>
<dbReference type="NCBIfam" id="TIGR00348">
    <property type="entry name" value="hsdR"/>
    <property type="match status" value="1"/>
</dbReference>
<evidence type="ECO:0000256" key="6">
    <source>
        <dbReference type="ARBA" id="ARBA00022747"/>
    </source>
</evidence>
<evidence type="ECO:0000256" key="5">
    <source>
        <dbReference type="ARBA" id="ARBA00022741"/>
    </source>
</evidence>
<comment type="similarity">
    <text evidence="2">Belongs to the HsdR family.</text>
</comment>
<dbReference type="EC" id="3.1.21.3" evidence="3"/>
<dbReference type="PANTHER" id="PTHR30195">
    <property type="entry name" value="TYPE I SITE-SPECIFIC DEOXYRIBONUCLEASE PROTEIN SUBUNIT M AND R"/>
    <property type="match status" value="1"/>
</dbReference>
<dbReference type="AlphaFoldDB" id="A0A1Y3G9B0"/>
<dbReference type="SUPFAM" id="SSF52540">
    <property type="entry name" value="P-loop containing nucleoside triphosphate hydrolases"/>
    <property type="match status" value="2"/>
</dbReference>
<dbReference type="CDD" id="cd22332">
    <property type="entry name" value="HsdR_N"/>
    <property type="match status" value="1"/>
</dbReference>
<dbReference type="GO" id="GO:0009035">
    <property type="term" value="F:type I site-specific deoxyribonuclease activity"/>
    <property type="evidence" value="ECO:0007669"/>
    <property type="project" value="UniProtKB-EC"/>
</dbReference>
<dbReference type="InterPro" id="IPR055180">
    <property type="entry name" value="HsdR_RecA-like_helicase_dom_2"/>
</dbReference>